<dbReference type="InterPro" id="IPR003658">
    <property type="entry name" value="Anti-sigma_ant"/>
</dbReference>
<evidence type="ECO:0000259" key="3">
    <source>
        <dbReference type="PROSITE" id="PS50801"/>
    </source>
</evidence>
<protein>
    <recommendedName>
        <fullName evidence="2">Anti-sigma factor antagonist</fullName>
    </recommendedName>
</protein>
<dbReference type="STRING" id="1120920.SAMN03080599_00379"/>
<dbReference type="RefSeq" id="WP_092589179.1">
    <property type="nucleotide sequence ID" value="NZ_FMWL01000001.1"/>
</dbReference>
<evidence type="ECO:0000256" key="1">
    <source>
        <dbReference type="ARBA" id="ARBA00009013"/>
    </source>
</evidence>
<accession>A0A1G5RRG4</accession>
<evidence type="ECO:0000256" key="2">
    <source>
        <dbReference type="RuleBase" id="RU003749"/>
    </source>
</evidence>
<sequence>MSLQIIKQYNESKSQWEVELIGDADIQTSSRLKDELNAMLDETESNVQLNCESLSYIDSTGLGVLIGVLKRVKTKEKNIYIMSAQANMKKLLSITGLDKIFVIV</sequence>
<dbReference type="AlphaFoldDB" id="A0A1G5RRG4"/>
<dbReference type="CDD" id="cd07043">
    <property type="entry name" value="STAS_anti-anti-sigma_factors"/>
    <property type="match status" value="1"/>
</dbReference>
<dbReference type="SUPFAM" id="SSF52091">
    <property type="entry name" value="SpoIIaa-like"/>
    <property type="match status" value="1"/>
</dbReference>
<organism evidence="4 5">
    <name type="scientific">Acidaminobacter hydrogenoformans DSM 2784</name>
    <dbReference type="NCBI Taxonomy" id="1120920"/>
    <lineage>
        <taxon>Bacteria</taxon>
        <taxon>Bacillati</taxon>
        <taxon>Bacillota</taxon>
        <taxon>Clostridia</taxon>
        <taxon>Peptostreptococcales</taxon>
        <taxon>Acidaminobacteraceae</taxon>
        <taxon>Acidaminobacter</taxon>
    </lineage>
</organism>
<dbReference type="GO" id="GO:0043856">
    <property type="term" value="F:anti-sigma factor antagonist activity"/>
    <property type="evidence" value="ECO:0007669"/>
    <property type="project" value="InterPro"/>
</dbReference>
<dbReference type="Gene3D" id="3.30.750.24">
    <property type="entry name" value="STAS domain"/>
    <property type="match status" value="1"/>
</dbReference>
<keyword evidence="5" id="KW-1185">Reference proteome</keyword>
<dbReference type="Pfam" id="PF01740">
    <property type="entry name" value="STAS"/>
    <property type="match status" value="1"/>
</dbReference>
<dbReference type="PANTHER" id="PTHR33495">
    <property type="entry name" value="ANTI-SIGMA FACTOR ANTAGONIST TM_1081-RELATED-RELATED"/>
    <property type="match status" value="1"/>
</dbReference>
<evidence type="ECO:0000313" key="4">
    <source>
        <dbReference type="EMBL" id="SCZ76673.1"/>
    </source>
</evidence>
<evidence type="ECO:0000313" key="5">
    <source>
        <dbReference type="Proteomes" id="UP000199208"/>
    </source>
</evidence>
<name>A0A1G5RRG4_9FIRM</name>
<proteinExistence type="inferred from homology"/>
<dbReference type="OrthoDB" id="9793697at2"/>
<dbReference type="InterPro" id="IPR002645">
    <property type="entry name" value="STAS_dom"/>
</dbReference>
<dbReference type="PROSITE" id="PS50801">
    <property type="entry name" value="STAS"/>
    <property type="match status" value="1"/>
</dbReference>
<dbReference type="NCBIfam" id="TIGR00377">
    <property type="entry name" value="ant_ant_sig"/>
    <property type="match status" value="1"/>
</dbReference>
<dbReference type="PANTHER" id="PTHR33495:SF2">
    <property type="entry name" value="ANTI-SIGMA FACTOR ANTAGONIST TM_1081-RELATED"/>
    <property type="match status" value="1"/>
</dbReference>
<dbReference type="EMBL" id="FMWL01000001">
    <property type="protein sequence ID" value="SCZ76673.1"/>
    <property type="molecule type" value="Genomic_DNA"/>
</dbReference>
<dbReference type="InterPro" id="IPR036513">
    <property type="entry name" value="STAS_dom_sf"/>
</dbReference>
<reference evidence="4 5" key="1">
    <citation type="submission" date="2016-10" db="EMBL/GenBank/DDBJ databases">
        <authorList>
            <person name="de Groot N.N."/>
        </authorList>
    </citation>
    <scope>NUCLEOTIDE SEQUENCE [LARGE SCALE GENOMIC DNA]</scope>
    <source>
        <strain evidence="4 5">DSM 2784</strain>
    </source>
</reference>
<feature type="domain" description="STAS" evidence="3">
    <location>
        <begin position="18"/>
        <end position="104"/>
    </location>
</feature>
<comment type="similarity">
    <text evidence="1 2">Belongs to the anti-sigma-factor antagonist family.</text>
</comment>
<gene>
    <name evidence="4" type="ORF">SAMN03080599_00379</name>
</gene>
<dbReference type="Proteomes" id="UP000199208">
    <property type="component" value="Unassembled WGS sequence"/>
</dbReference>